<dbReference type="AlphaFoldDB" id="A0A845AKR3"/>
<dbReference type="OrthoDB" id="9805159at2"/>
<dbReference type="SMART" id="SM00642">
    <property type="entry name" value="Aamy"/>
    <property type="match status" value="1"/>
</dbReference>
<evidence type="ECO:0000313" key="4">
    <source>
        <dbReference type="Proteomes" id="UP000439780"/>
    </source>
</evidence>
<dbReference type="RefSeq" id="WP_160753777.1">
    <property type="nucleotide sequence ID" value="NZ_WTYA01000009.1"/>
</dbReference>
<dbReference type="CDD" id="cd11339">
    <property type="entry name" value="AmyAc_bac_CMD_like_2"/>
    <property type="match status" value="1"/>
</dbReference>
<dbReference type="InterPro" id="IPR006047">
    <property type="entry name" value="GH13_cat_dom"/>
</dbReference>
<evidence type="ECO:0000313" key="3">
    <source>
        <dbReference type="EMBL" id="MXP29471.1"/>
    </source>
</evidence>
<organism evidence="3 4">
    <name type="scientific">Qipengyuania algicida</name>
    <dbReference type="NCBI Taxonomy" id="1836209"/>
    <lineage>
        <taxon>Bacteria</taxon>
        <taxon>Pseudomonadati</taxon>
        <taxon>Pseudomonadota</taxon>
        <taxon>Alphaproteobacteria</taxon>
        <taxon>Sphingomonadales</taxon>
        <taxon>Erythrobacteraceae</taxon>
        <taxon>Qipengyuania</taxon>
    </lineage>
</organism>
<reference evidence="3 4" key="1">
    <citation type="submission" date="2019-12" db="EMBL/GenBank/DDBJ databases">
        <title>Genomic-based taxomic classification of the family Erythrobacteraceae.</title>
        <authorList>
            <person name="Xu L."/>
        </authorList>
    </citation>
    <scope>NUCLEOTIDE SEQUENCE [LARGE SCALE GENOMIC DNA]</scope>
    <source>
        <strain evidence="3 4">KEMB 9005-328</strain>
    </source>
</reference>
<feature type="signal peptide" evidence="1">
    <location>
        <begin position="1"/>
        <end position="25"/>
    </location>
</feature>
<comment type="caution">
    <text evidence="3">The sequence shown here is derived from an EMBL/GenBank/DDBJ whole genome shotgun (WGS) entry which is preliminary data.</text>
</comment>
<dbReference type="GO" id="GO:0005975">
    <property type="term" value="P:carbohydrate metabolic process"/>
    <property type="evidence" value="ECO:0007669"/>
    <property type="project" value="InterPro"/>
</dbReference>
<dbReference type="EMBL" id="WTYA01000009">
    <property type="protein sequence ID" value="MXP29471.1"/>
    <property type="molecule type" value="Genomic_DNA"/>
</dbReference>
<sequence length="623" mass="68705">MIAIRHLASLSSAVALLVAAQTVDAAPKAVGKSAAEASASLAALRQRAPSQEVIYFVLPDRFANGETSNDTGGYTGGRLSTGFDPSDKGFYHGGDLKGLTEKLPYLQQLGITAIWFAPIFKNKPVQGPKGHESAGYHGYWITDFTQPDPHFGTKAEFKTFVDKAHAMGMKVYMDIITNHTADVIRYREGDANDYKYRSRGDYPYSRKLGLKGQPINPGFMGDTVSTPENFAKLTDPDYAYTPYIPKGEEHIKKPDWLNNVIYYHNRGNSTFTGEDSRFGDFSGLDDLFTENPRVRRGMIDIYAKWIEDYGIDGFRIDTARHVDPGFWRVFVPAIMKVAHAKGIPNFTMFGEVFRQDANNGYIAQYTRRDHLPAVLDFAFQQAVREVVGQDKGTVVLADLFAGDVLYQGGEKAALNLPTFLGNHDMGRFASLVKEDMPNISQAELLQRVELAHAMLLTLRGAPVIYYGDEQGFPGSGGDQLAREDMMPSKVAVYNKEHLLGSDKTTADANFDTDGPLFRLIAELSRIREHNPALTLGRQVVRHYEQGPGIFAVSRFDPKTGDEYLIAFNTADEDRSANVVVGYGARTFEALSGQCPTAVSAPGSAPIALPAFGWAVCRVKEQTQ</sequence>
<gene>
    <name evidence="3" type="ORF">GRI58_11645</name>
</gene>
<keyword evidence="1" id="KW-0732">Signal</keyword>
<dbReference type="SUPFAM" id="SSF51445">
    <property type="entry name" value="(Trans)glycosidases"/>
    <property type="match status" value="1"/>
</dbReference>
<name>A0A845AKR3_9SPHN</name>
<protein>
    <submittedName>
        <fullName evidence="3">Alpha-amylase</fullName>
    </submittedName>
</protein>
<dbReference type="Proteomes" id="UP000439780">
    <property type="component" value="Unassembled WGS sequence"/>
</dbReference>
<dbReference type="PANTHER" id="PTHR10357">
    <property type="entry name" value="ALPHA-AMYLASE FAMILY MEMBER"/>
    <property type="match status" value="1"/>
</dbReference>
<proteinExistence type="predicted"/>
<keyword evidence="4" id="KW-1185">Reference proteome</keyword>
<dbReference type="InterPro" id="IPR017853">
    <property type="entry name" value="GH"/>
</dbReference>
<dbReference type="Gene3D" id="3.20.20.80">
    <property type="entry name" value="Glycosidases"/>
    <property type="match status" value="2"/>
</dbReference>
<feature type="chain" id="PRO_5032987688" evidence="1">
    <location>
        <begin position="26"/>
        <end position="623"/>
    </location>
</feature>
<feature type="domain" description="Glycosyl hydrolase family 13 catalytic" evidence="2">
    <location>
        <begin position="56"/>
        <end position="527"/>
    </location>
</feature>
<evidence type="ECO:0000256" key="1">
    <source>
        <dbReference type="SAM" id="SignalP"/>
    </source>
</evidence>
<dbReference type="PANTHER" id="PTHR10357:SF209">
    <property type="entry name" value="PERIPLASMIC ALPHA-AMYLASE"/>
    <property type="match status" value="1"/>
</dbReference>
<evidence type="ECO:0000259" key="2">
    <source>
        <dbReference type="SMART" id="SM00642"/>
    </source>
</evidence>
<accession>A0A845AKR3</accession>
<dbReference type="Pfam" id="PF00128">
    <property type="entry name" value="Alpha-amylase"/>
    <property type="match status" value="1"/>
</dbReference>